<dbReference type="SUPFAM" id="SSF53850">
    <property type="entry name" value="Periplasmic binding protein-like II"/>
    <property type="match status" value="1"/>
</dbReference>
<dbReference type="RefSeq" id="WP_012162252.1">
    <property type="nucleotide sequence ID" value="NC_009925.1"/>
</dbReference>
<feature type="region of interest" description="Disordered" evidence="2">
    <location>
        <begin position="275"/>
        <end position="354"/>
    </location>
</feature>
<feature type="compositionally biased region" description="Polar residues" evidence="2">
    <location>
        <begin position="644"/>
        <end position="660"/>
    </location>
</feature>
<evidence type="ECO:0000259" key="4">
    <source>
        <dbReference type="Pfam" id="PF12849"/>
    </source>
</evidence>
<evidence type="ECO:0000313" key="5">
    <source>
        <dbReference type="EMBL" id="ABW26735.1"/>
    </source>
</evidence>
<dbReference type="Proteomes" id="UP000000268">
    <property type="component" value="Chromosome"/>
</dbReference>
<feature type="compositionally biased region" description="Polar residues" evidence="2">
    <location>
        <begin position="284"/>
        <end position="310"/>
    </location>
</feature>
<dbReference type="HOGENOM" id="CLU_389641_0_0_3"/>
<feature type="compositionally biased region" description="Polar residues" evidence="2">
    <location>
        <begin position="667"/>
        <end position="678"/>
    </location>
</feature>
<feature type="compositionally biased region" description="Polar residues" evidence="2">
    <location>
        <begin position="483"/>
        <end position="522"/>
    </location>
</feature>
<reference evidence="5 6" key="1">
    <citation type="journal article" date="2008" name="Proc. Natl. Acad. Sci. U.S.A.">
        <title>Niche adaptation and genome expansion in the chlorophyll d-producing cyanobacterium Acaryochloris marina.</title>
        <authorList>
            <person name="Swingley W.D."/>
            <person name="Chen M."/>
            <person name="Cheung P.C."/>
            <person name="Conrad A.L."/>
            <person name="Dejesa L.C."/>
            <person name="Hao J."/>
            <person name="Honchak B.M."/>
            <person name="Karbach L.E."/>
            <person name="Kurdoglu A."/>
            <person name="Lahiri S."/>
            <person name="Mastrian S.D."/>
            <person name="Miyashita H."/>
            <person name="Page L."/>
            <person name="Ramakrishna P."/>
            <person name="Satoh S."/>
            <person name="Sattley W.M."/>
            <person name="Shimada Y."/>
            <person name="Taylor H.L."/>
            <person name="Tomo T."/>
            <person name="Tsuchiya T."/>
            <person name="Wang Z.T."/>
            <person name="Raymond J."/>
            <person name="Mimuro M."/>
            <person name="Blankenship R.E."/>
            <person name="Touchman J.W."/>
        </authorList>
    </citation>
    <scope>NUCLEOTIDE SEQUENCE [LARGE SCALE GENOMIC DNA]</scope>
    <source>
        <strain evidence="6">MBIC 11017</strain>
    </source>
</reference>
<protein>
    <recommendedName>
        <fullName evidence="4">PBP domain-containing protein</fullName>
    </recommendedName>
</protein>
<feature type="compositionally biased region" description="Low complexity" evidence="2">
    <location>
        <begin position="424"/>
        <end position="437"/>
    </location>
</feature>
<evidence type="ECO:0000256" key="2">
    <source>
        <dbReference type="SAM" id="MobiDB-lite"/>
    </source>
</evidence>
<feature type="compositionally biased region" description="Acidic residues" evidence="2">
    <location>
        <begin position="469"/>
        <end position="478"/>
    </location>
</feature>
<proteinExistence type="predicted"/>
<name>B0CB96_ACAM1</name>
<gene>
    <name evidence="5" type="ordered locus">AM1_1714</name>
</gene>
<feature type="compositionally biased region" description="Low complexity" evidence="2">
    <location>
        <begin position="605"/>
        <end position="625"/>
    </location>
</feature>
<evidence type="ECO:0000256" key="1">
    <source>
        <dbReference type="ARBA" id="ARBA00022729"/>
    </source>
</evidence>
<dbReference type="eggNOG" id="COG0226">
    <property type="taxonomic scope" value="Bacteria"/>
</dbReference>
<organism evidence="5 6">
    <name type="scientific">Acaryochloris marina (strain MBIC 11017)</name>
    <dbReference type="NCBI Taxonomy" id="329726"/>
    <lineage>
        <taxon>Bacteria</taxon>
        <taxon>Bacillati</taxon>
        <taxon>Cyanobacteriota</taxon>
        <taxon>Cyanophyceae</taxon>
        <taxon>Acaryochloridales</taxon>
        <taxon>Acaryochloridaceae</taxon>
        <taxon>Acaryochloris</taxon>
    </lineage>
</organism>
<feature type="compositionally biased region" description="Low complexity" evidence="2">
    <location>
        <begin position="547"/>
        <end position="577"/>
    </location>
</feature>
<feature type="domain" description="PBP" evidence="4">
    <location>
        <begin position="37"/>
        <end position="266"/>
    </location>
</feature>
<dbReference type="AlphaFoldDB" id="B0CB96"/>
<feature type="compositionally biased region" description="Polar residues" evidence="2">
    <location>
        <begin position="578"/>
        <end position="604"/>
    </location>
</feature>
<dbReference type="KEGG" id="amr:AM1_1714"/>
<dbReference type="STRING" id="329726.AM1_1714"/>
<dbReference type="Gene3D" id="3.40.190.10">
    <property type="entry name" value="Periplasmic binding protein-like II"/>
    <property type="match status" value="2"/>
</dbReference>
<dbReference type="InterPro" id="IPR050811">
    <property type="entry name" value="Phosphate_ABC_transporter"/>
</dbReference>
<dbReference type="Pfam" id="PF12849">
    <property type="entry name" value="PBP_like_2"/>
    <property type="match status" value="1"/>
</dbReference>
<evidence type="ECO:0000313" key="6">
    <source>
        <dbReference type="Proteomes" id="UP000000268"/>
    </source>
</evidence>
<dbReference type="PANTHER" id="PTHR30570:SF1">
    <property type="entry name" value="PHOSPHATE-BINDING PROTEIN PSTS"/>
    <property type="match status" value="1"/>
</dbReference>
<dbReference type="OrthoDB" id="454818at2"/>
<sequence>MRPKRSTSIPKLAMAVTLGVSSAILLPESVEQRVQAQEGAATIRIDNLTRMAPINQALKQRYETQTPNATVEIKRQQADAPLQVEGQQADLAAISRLLTEEEKAQGLVQVPVTREKIAIVVGQDNPFAEGLTIDQVVKIFRGEITNWSQLGGPSAPIRVIHRPIASNLQSTLQTYELFRAANFEAGGQIVQLDQDDVSALMDELGKDGISYALASQIGEAEAIRPISMYNTLPDDPRYPFSQPFTYVYQGTPTASTKTFLDFVASAPGQDAIAEAKTQPAISDDASTNGSSTKDSAQDGTTDANAGSTDKAQSDNSPSDNDQSDNPPSASSDGSSSDGTGPSSANPETAGDAQDTSGGLGWLPIALVVLVLGGLVGGVLKTLLAKSKPKPAPRPAPNYAEKIRPTRIQAPETALQEPPNPSPSGPVGEEGSSPLSPENVVLGAAAVNEMAMPAETKLQGSETELQIPEMEPEAPDEWVDITSRELQAQTRIQNPKTELQDTPPSQRGPKTQIQDPTATQLQVPDSEDSAAAQDLDSSPTQLYDPLDSSPTQLQDPTTTQLQDSSPTQLQDLSTTQLQEPNPTQLQDTSPTQLQDLSATPLQEPNPTQLQDSSSTQLQDSSPTQLQEPQQAWMDGVDNPFGIDSPPTQLQDPKQTWIQDDQLSPAMDTPQTPDPRQTWIQDEDFPEGMNPQMSQTPDPKETWIQEEEEG</sequence>
<feature type="compositionally biased region" description="Low complexity" evidence="2">
    <location>
        <begin position="313"/>
        <end position="345"/>
    </location>
</feature>
<dbReference type="InterPro" id="IPR024370">
    <property type="entry name" value="PBP_domain"/>
</dbReference>
<feature type="region of interest" description="Disordered" evidence="2">
    <location>
        <begin position="386"/>
        <end position="708"/>
    </location>
</feature>
<keyword evidence="6" id="KW-1185">Reference proteome</keyword>
<evidence type="ECO:0000256" key="3">
    <source>
        <dbReference type="SAM" id="SignalP"/>
    </source>
</evidence>
<dbReference type="EMBL" id="CP000828">
    <property type="protein sequence ID" value="ABW26735.1"/>
    <property type="molecule type" value="Genomic_DNA"/>
</dbReference>
<feature type="chain" id="PRO_5002748363" description="PBP domain-containing protein" evidence="3">
    <location>
        <begin position="23"/>
        <end position="708"/>
    </location>
</feature>
<feature type="signal peptide" evidence="3">
    <location>
        <begin position="1"/>
        <end position="22"/>
    </location>
</feature>
<keyword evidence="1 3" id="KW-0732">Signal</keyword>
<accession>B0CB96</accession>
<dbReference type="PANTHER" id="PTHR30570">
    <property type="entry name" value="PERIPLASMIC PHOSPHATE BINDING COMPONENT OF PHOSPHATE ABC TRANSPORTER"/>
    <property type="match status" value="1"/>
</dbReference>